<evidence type="ECO:0000256" key="1">
    <source>
        <dbReference type="ARBA" id="ARBA00004651"/>
    </source>
</evidence>
<dbReference type="OrthoDB" id="9778389at2"/>
<evidence type="ECO:0000313" key="8">
    <source>
        <dbReference type="Proteomes" id="UP000253490"/>
    </source>
</evidence>
<keyword evidence="8" id="KW-1185">Reference proteome</keyword>
<organism evidence="7 8">
    <name type="scientific">Alkalibaculum bacchi</name>
    <dbReference type="NCBI Taxonomy" id="645887"/>
    <lineage>
        <taxon>Bacteria</taxon>
        <taxon>Bacillati</taxon>
        <taxon>Bacillota</taxon>
        <taxon>Clostridia</taxon>
        <taxon>Eubacteriales</taxon>
        <taxon>Eubacteriaceae</taxon>
        <taxon>Alkalibaculum</taxon>
    </lineage>
</organism>
<dbReference type="PANTHER" id="PTHR32196">
    <property type="entry name" value="ABC TRANSPORTER PERMEASE PROTEIN YPHD-RELATED-RELATED"/>
    <property type="match status" value="1"/>
</dbReference>
<feature type="transmembrane region" description="Helical" evidence="6">
    <location>
        <begin position="265"/>
        <end position="282"/>
    </location>
</feature>
<feature type="transmembrane region" description="Helical" evidence="6">
    <location>
        <begin position="85"/>
        <end position="104"/>
    </location>
</feature>
<feature type="transmembrane region" description="Helical" evidence="6">
    <location>
        <begin position="181"/>
        <end position="202"/>
    </location>
</feature>
<proteinExistence type="predicted"/>
<keyword evidence="2" id="KW-1003">Cell membrane</keyword>
<gene>
    <name evidence="7" type="ORF">DES36_1261</name>
</gene>
<feature type="transmembrane region" description="Helical" evidence="6">
    <location>
        <begin position="241"/>
        <end position="259"/>
    </location>
</feature>
<evidence type="ECO:0000256" key="4">
    <source>
        <dbReference type="ARBA" id="ARBA00022989"/>
    </source>
</evidence>
<name>A0A366HZ45_9FIRM</name>
<feature type="transmembrane region" description="Helical" evidence="6">
    <location>
        <begin position="208"/>
        <end position="229"/>
    </location>
</feature>
<feature type="transmembrane region" description="Helical" evidence="6">
    <location>
        <begin position="58"/>
        <end position="78"/>
    </location>
</feature>
<dbReference type="AlphaFoldDB" id="A0A366HZ45"/>
<keyword evidence="4 6" id="KW-1133">Transmembrane helix</keyword>
<protein>
    <submittedName>
        <fullName evidence="7">Putative ABC transport system permease protein</fullName>
    </submittedName>
</protein>
<comment type="caution">
    <text evidence="7">The sequence shown here is derived from an EMBL/GenBank/DDBJ whole genome shotgun (WGS) entry which is preliminary data.</text>
</comment>
<accession>A0A366HZ45</accession>
<dbReference type="CDD" id="cd06574">
    <property type="entry name" value="TM_PBP1_branched-chain-AA_like"/>
    <property type="match status" value="1"/>
</dbReference>
<keyword evidence="5 6" id="KW-0472">Membrane</keyword>
<dbReference type="GO" id="GO:0022857">
    <property type="term" value="F:transmembrane transporter activity"/>
    <property type="evidence" value="ECO:0007669"/>
    <property type="project" value="InterPro"/>
</dbReference>
<sequence>MLQIILGAISLGLLWAVMTIGVYITYRILDISDLSVEGSIAMGAAIAAFQIYNGMNPFVATLLATIGGMLAGLVTGLLHTRLKIPALLSGILTMISLYSINLRIMGKANVSLLRIDTVYTTFEKLGLSQSNSVMLFGFICAILIICILYWFFGTEIGCAIRATGNNVQMARAQGINTNNMITLGLVISNGLVALSGALIAQSQSFADVQMGIGSIVIGLASVIIGEVIFNSRNFFGRLISLILGAITYRIIIALVIRMGMPANDLRLFTAVTVAVALSLPTIKSSIAQWKNGKGNQ</sequence>
<feature type="transmembrane region" description="Helical" evidence="6">
    <location>
        <begin position="33"/>
        <end position="52"/>
    </location>
</feature>
<dbReference type="EMBL" id="QNRX01000026">
    <property type="protein sequence ID" value="RBP57932.1"/>
    <property type="molecule type" value="Genomic_DNA"/>
</dbReference>
<evidence type="ECO:0000256" key="6">
    <source>
        <dbReference type="SAM" id="Phobius"/>
    </source>
</evidence>
<evidence type="ECO:0000256" key="5">
    <source>
        <dbReference type="ARBA" id="ARBA00023136"/>
    </source>
</evidence>
<dbReference type="Pfam" id="PF02653">
    <property type="entry name" value="BPD_transp_2"/>
    <property type="match status" value="1"/>
</dbReference>
<evidence type="ECO:0000256" key="3">
    <source>
        <dbReference type="ARBA" id="ARBA00022692"/>
    </source>
</evidence>
<comment type="subcellular location">
    <subcellularLocation>
        <location evidence="1">Cell membrane</location>
        <topology evidence="1">Multi-pass membrane protein</topology>
    </subcellularLocation>
</comment>
<dbReference type="RefSeq" id="WP_113921785.1">
    <property type="nucleotide sequence ID" value="NZ_QNRX01000026.1"/>
</dbReference>
<keyword evidence="3 6" id="KW-0812">Transmembrane</keyword>
<dbReference type="InterPro" id="IPR001851">
    <property type="entry name" value="ABC_transp_permease"/>
</dbReference>
<dbReference type="GO" id="GO:0005886">
    <property type="term" value="C:plasma membrane"/>
    <property type="evidence" value="ECO:0007669"/>
    <property type="project" value="UniProtKB-SubCell"/>
</dbReference>
<evidence type="ECO:0000313" key="7">
    <source>
        <dbReference type="EMBL" id="RBP57932.1"/>
    </source>
</evidence>
<reference evidence="7 8" key="1">
    <citation type="submission" date="2018-06" db="EMBL/GenBank/DDBJ databases">
        <title>Genomic Encyclopedia of Type Strains, Phase IV (KMG-IV): sequencing the most valuable type-strain genomes for metagenomic binning, comparative biology and taxonomic classification.</title>
        <authorList>
            <person name="Goeker M."/>
        </authorList>
    </citation>
    <scope>NUCLEOTIDE SEQUENCE [LARGE SCALE GENOMIC DNA]</scope>
    <source>
        <strain evidence="7 8">DSM 22112</strain>
    </source>
</reference>
<dbReference type="PANTHER" id="PTHR32196:SF69">
    <property type="entry name" value="BRANCHED-CHAIN AMINO ACID TRANSPORT SYSTEM, PERMEASE PROTEIN"/>
    <property type="match status" value="1"/>
</dbReference>
<evidence type="ECO:0000256" key="2">
    <source>
        <dbReference type="ARBA" id="ARBA00022475"/>
    </source>
</evidence>
<feature type="transmembrane region" description="Helical" evidence="6">
    <location>
        <begin position="6"/>
        <end position="26"/>
    </location>
</feature>
<feature type="transmembrane region" description="Helical" evidence="6">
    <location>
        <begin position="133"/>
        <end position="152"/>
    </location>
</feature>
<dbReference type="Proteomes" id="UP000253490">
    <property type="component" value="Unassembled WGS sequence"/>
</dbReference>